<dbReference type="EMBL" id="CP006850">
    <property type="protein sequence ID" value="AHH19953.1"/>
    <property type="molecule type" value="Genomic_DNA"/>
</dbReference>
<dbReference type="STRING" id="1415166.NONO_c51690"/>
<dbReference type="AlphaFoldDB" id="W5TLX3"/>
<dbReference type="HOGENOM" id="CLU_2194193_0_0_11"/>
<feature type="transmembrane region" description="Helical" evidence="1">
    <location>
        <begin position="80"/>
        <end position="98"/>
    </location>
</feature>
<dbReference type="KEGG" id="nno:NONO_c51690"/>
<proteinExistence type="predicted"/>
<dbReference type="RefSeq" id="WP_025351338.1">
    <property type="nucleotide sequence ID" value="NZ_CP006850.1"/>
</dbReference>
<evidence type="ECO:0000256" key="1">
    <source>
        <dbReference type="SAM" id="Phobius"/>
    </source>
</evidence>
<keyword evidence="1" id="KW-1133">Transmembrane helix</keyword>
<evidence type="ECO:0000313" key="2">
    <source>
        <dbReference type="EMBL" id="AHH19953.1"/>
    </source>
</evidence>
<keyword evidence="1" id="KW-0812">Transmembrane</keyword>
<evidence type="ECO:0000313" key="3">
    <source>
        <dbReference type="Proteomes" id="UP000019150"/>
    </source>
</evidence>
<reference evidence="2 3" key="1">
    <citation type="journal article" date="2014" name="Appl. Environ. Microbiol.">
        <title>Insights into the Microbial Degradation of Rubber and Gutta-Percha by Analysis of the Complete Genome of Nocardia nova SH22a.</title>
        <authorList>
            <person name="Luo Q."/>
            <person name="Hiessl S."/>
            <person name="Poehlein A."/>
            <person name="Daniel R."/>
            <person name="Steinbuchel A."/>
        </authorList>
    </citation>
    <scope>NUCLEOTIDE SEQUENCE [LARGE SCALE GENOMIC DNA]</scope>
    <source>
        <strain evidence="2">SH22a</strain>
    </source>
</reference>
<feature type="transmembrane region" description="Helical" evidence="1">
    <location>
        <begin position="25"/>
        <end position="43"/>
    </location>
</feature>
<keyword evidence="3" id="KW-1185">Reference proteome</keyword>
<evidence type="ECO:0008006" key="4">
    <source>
        <dbReference type="Google" id="ProtNLM"/>
    </source>
</evidence>
<accession>W5TLX3</accession>
<sequence>MTQHDPHPPTESPAPHTDDSPLRYFGWYLTIIGISHLIIPRRWDRITAIAFREPVRRWTLTFGISETAMGILFLRKRTRPAGIAAVVAQVIFLAYSFVSFRRGPGTDD</sequence>
<gene>
    <name evidence="2" type="ORF">NONO_c51690</name>
</gene>
<name>W5TLX3_9NOCA</name>
<dbReference type="OrthoDB" id="3482508at2"/>
<organism evidence="2 3">
    <name type="scientific">Nocardia nova SH22a</name>
    <dbReference type="NCBI Taxonomy" id="1415166"/>
    <lineage>
        <taxon>Bacteria</taxon>
        <taxon>Bacillati</taxon>
        <taxon>Actinomycetota</taxon>
        <taxon>Actinomycetes</taxon>
        <taxon>Mycobacteriales</taxon>
        <taxon>Nocardiaceae</taxon>
        <taxon>Nocardia</taxon>
    </lineage>
</organism>
<keyword evidence="1" id="KW-0472">Membrane</keyword>
<dbReference type="PATRIC" id="fig|1415166.3.peg.5330"/>
<protein>
    <recommendedName>
        <fullName evidence="4">DoxX family protein</fullName>
    </recommendedName>
</protein>
<dbReference type="Proteomes" id="UP000019150">
    <property type="component" value="Chromosome"/>
</dbReference>